<dbReference type="InterPro" id="IPR009506">
    <property type="entry name" value="YjiS-like"/>
</dbReference>
<sequence length="55" mass="6709">MTIIREFQKWLSELEQERRTRRELESLTDRDLHDIGISRCDIDRIAKDYMKKKAA</sequence>
<name>A0A6J7WXI6_9CAUD</name>
<dbReference type="EMBL" id="LR798288">
    <property type="protein sequence ID" value="CAB5221585.1"/>
    <property type="molecule type" value="Genomic_DNA"/>
</dbReference>
<organism evidence="2">
    <name type="scientific">uncultured Caudovirales phage</name>
    <dbReference type="NCBI Taxonomy" id="2100421"/>
    <lineage>
        <taxon>Viruses</taxon>
        <taxon>Duplodnaviria</taxon>
        <taxon>Heunggongvirae</taxon>
        <taxon>Uroviricota</taxon>
        <taxon>Caudoviricetes</taxon>
        <taxon>Peduoviridae</taxon>
        <taxon>Maltschvirus</taxon>
        <taxon>Maltschvirus maltsch</taxon>
    </lineage>
</organism>
<proteinExistence type="predicted"/>
<feature type="domain" description="YjiS-like" evidence="1">
    <location>
        <begin position="14"/>
        <end position="43"/>
    </location>
</feature>
<evidence type="ECO:0000259" key="1">
    <source>
        <dbReference type="Pfam" id="PF06568"/>
    </source>
</evidence>
<protein>
    <submittedName>
        <fullName evidence="2">COG5457 Uncharacterized conserved small protein</fullName>
    </submittedName>
</protein>
<dbReference type="Pfam" id="PF06568">
    <property type="entry name" value="YjiS-like"/>
    <property type="match status" value="1"/>
</dbReference>
<evidence type="ECO:0000313" key="2">
    <source>
        <dbReference type="EMBL" id="CAB5221585.1"/>
    </source>
</evidence>
<accession>A0A6J7WXI6</accession>
<gene>
    <name evidence="2" type="ORF">UFOVP247_205</name>
</gene>
<reference evidence="2" key="1">
    <citation type="submission" date="2020-05" db="EMBL/GenBank/DDBJ databases">
        <authorList>
            <person name="Chiriac C."/>
            <person name="Salcher M."/>
            <person name="Ghai R."/>
            <person name="Kavagutti S V."/>
        </authorList>
    </citation>
    <scope>NUCLEOTIDE SEQUENCE</scope>
</reference>